<reference evidence="1 2" key="1">
    <citation type="submission" date="2019-06" db="EMBL/GenBank/DDBJ databases">
        <authorList>
            <person name="Yang Y."/>
        </authorList>
    </citation>
    <scope>NUCLEOTIDE SEQUENCE [LARGE SCALE GENOMIC DNA]</scope>
    <source>
        <strain evidence="1 2">BIT-26</strain>
    </source>
</reference>
<name>A0A506UU90_9GAMM</name>
<organism evidence="1 2">
    <name type="scientific">Mixta tenebrionis</name>
    <dbReference type="NCBI Taxonomy" id="2562439"/>
    <lineage>
        <taxon>Bacteria</taxon>
        <taxon>Pseudomonadati</taxon>
        <taxon>Pseudomonadota</taxon>
        <taxon>Gammaproteobacteria</taxon>
        <taxon>Enterobacterales</taxon>
        <taxon>Erwiniaceae</taxon>
        <taxon>Mixta</taxon>
    </lineage>
</organism>
<dbReference type="EMBL" id="VHQI01000073">
    <property type="protein sequence ID" value="TPW36914.1"/>
    <property type="molecule type" value="Genomic_DNA"/>
</dbReference>
<dbReference type="AlphaFoldDB" id="A0A506UU90"/>
<feature type="non-terminal residue" evidence="1">
    <location>
        <position position="25"/>
    </location>
</feature>
<comment type="caution">
    <text evidence="1">The sequence shown here is derived from an EMBL/GenBank/DDBJ whole genome shotgun (WGS) entry which is preliminary data.</text>
</comment>
<keyword evidence="2" id="KW-1185">Reference proteome</keyword>
<sequence>MSSPAILQGGYVLPVSRSFTQMLLD</sequence>
<protein>
    <submittedName>
        <fullName evidence="1">DUF2787 domain-containing protein</fullName>
    </submittedName>
</protein>
<evidence type="ECO:0000313" key="1">
    <source>
        <dbReference type="EMBL" id="TPW36914.1"/>
    </source>
</evidence>
<evidence type="ECO:0000313" key="2">
    <source>
        <dbReference type="Proteomes" id="UP000319523"/>
    </source>
</evidence>
<proteinExistence type="predicted"/>
<gene>
    <name evidence="1" type="ORF">FKM52_21580</name>
</gene>
<dbReference type="Proteomes" id="UP000319523">
    <property type="component" value="Unassembled WGS sequence"/>
</dbReference>
<accession>A0A506UU90</accession>